<protein>
    <submittedName>
        <fullName evidence="1">Hypothetical cytosolic protein</fullName>
    </submittedName>
</protein>
<organism evidence="1 2">
    <name type="scientific">Syntrophus aciditrophicus (strain SB)</name>
    <dbReference type="NCBI Taxonomy" id="56780"/>
    <lineage>
        <taxon>Bacteria</taxon>
        <taxon>Pseudomonadati</taxon>
        <taxon>Thermodesulfobacteriota</taxon>
        <taxon>Syntrophia</taxon>
        <taxon>Syntrophales</taxon>
        <taxon>Syntrophaceae</taxon>
        <taxon>Syntrophus</taxon>
    </lineage>
</organism>
<evidence type="ECO:0000313" key="1">
    <source>
        <dbReference type="EMBL" id="ABC76001.1"/>
    </source>
</evidence>
<dbReference type="Proteomes" id="UP000001933">
    <property type="component" value="Chromosome"/>
</dbReference>
<keyword evidence="2" id="KW-1185">Reference proteome</keyword>
<proteinExistence type="predicted"/>
<reference evidence="1 2" key="1">
    <citation type="journal article" date="2007" name="Proc. Natl. Acad. Sci. U.S.A.">
        <title>The genome of Syntrophus aciditrophicus: life at the thermodynamic limit of microbial growth.</title>
        <authorList>
            <person name="McInerney M.J."/>
            <person name="Rohlin L."/>
            <person name="Mouttaki H."/>
            <person name="Kim U."/>
            <person name="Krupp R.S."/>
            <person name="Rios-Hernandez L."/>
            <person name="Sieber J."/>
            <person name="Struchtemeyer C.G."/>
            <person name="Bhattacharyya A."/>
            <person name="Campbell J.W."/>
            <person name="Gunsalus R.P."/>
        </authorList>
    </citation>
    <scope>NUCLEOTIDE SEQUENCE [LARGE SCALE GENOMIC DNA]</scope>
    <source>
        <strain evidence="1 2">SB</strain>
    </source>
</reference>
<dbReference type="HOGENOM" id="CLU_2262415_0_0_7"/>
<accession>Q2LYE1</accession>
<dbReference type="InParanoid" id="Q2LYE1"/>
<sequence length="103" mass="12116">MTSIECFYNVWNVRIANGISPWSRNAAFMAFYFGSHVREADRRASCRRLFSLVQSISTMAFLRFSRYGRSFPRDGFECGLVKFYVPAEIKFLDREYLKMGNKK</sequence>
<name>Q2LYE1_SYNAS</name>
<gene>
    <name evidence="1" type="ORF">SYN_03238</name>
</gene>
<dbReference type="EMBL" id="CP000252">
    <property type="protein sequence ID" value="ABC76001.1"/>
    <property type="molecule type" value="Genomic_DNA"/>
</dbReference>
<dbReference type="KEGG" id="sat:SYN_03238"/>
<evidence type="ECO:0000313" key="2">
    <source>
        <dbReference type="Proteomes" id="UP000001933"/>
    </source>
</evidence>
<dbReference type="AlphaFoldDB" id="Q2LYE1"/>